<keyword evidence="4" id="KW-1185">Reference proteome</keyword>
<dbReference type="PANTHER" id="PTHR11178">
    <property type="entry name" value="IRON-SULFUR CLUSTER SCAFFOLD PROTEIN NFU-RELATED"/>
    <property type="match status" value="1"/>
</dbReference>
<dbReference type="AlphaFoldDB" id="A0A0S2W007"/>
<dbReference type="InterPro" id="IPR034904">
    <property type="entry name" value="FSCA_dom_sf"/>
</dbReference>
<dbReference type="GO" id="GO:0016226">
    <property type="term" value="P:iron-sulfur cluster assembly"/>
    <property type="evidence" value="ECO:0007669"/>
    <property type="project" value="InterPro"/>
</dbReference>
<sequence>MLKRIEAILDEKVRPELAFHGGDVEVLDFDGGVLHVRLLGQCANCPSAYLTTEQLIEAELHAALPEVEQVVLVQQVSDELLSQARAILAHHG</sequence>
<dbReference type="InterPro" id="IPR001075">
    <property type="entry name" value="NIF_FeS_clus_asmbl_NifU_C"/>
</dbReference>
<gene>
    <name evidence="3" type="ORF">IB211_00284</name>
</gene>
<name>A0A0S2W007_9FIRM</name>
<dbReference type="GO" id="GO:0051536">
    <property type="term" value="F:iron-sulfur cluster binding"/>
    <property type="evidence" value="ECO:0007669"/>
    <property type="project" value="InterPro"/>
</dbReference>
<evidence type="ECO:0000259" key="2">
    <source>
        <dbReference type="Pfam" id="PF01106"/>
    </source>
</evidence>
<evidence type="ECO:0000313" key="4">
    <source>
        <dbReference type="Proteomes" id="UP000064844"/>
    </source>
</evidence>
<evidence type="ECO:0000256" key="1">
    <source>
        <dbReference type="ARBA" id="ARBA00049958"/>
    </source>
</evidence>
<dbReference type="SUPFAM" id="SSF117916">
    <property type="entry name" value="Fe-S cluster assembly (FSCA) domain-like"/>
    <property type="match status" value="1"/>
</dbReference>
<dbReference type="EMBL" id="CP011307">
    <property type="protein sequence ID" value="ALP92680.1"/>
    <property type="molecule type" value="Genomic_DNA"/>
</dbReference>
<dbReference type="STRING" id="1297617.IB211_00284"/>
<reference evidence="3 4" key="1">
    <citation type="journal article" date="2015" name="Nat. Commun.">
        <title>Production of butyrate from lysine and the Amadori product fructoselysine by a human gut commensal.</title>
        <authorList>
            <person name="Bui T.P."/>
            <person name="Ritari J."/>
            <person name="Boeren S."/>
            <person name="de Waard P."/>
            <person name="Plugge C.M."/>
            <person name="de Vos W.M."/>
        </authorList>
    </citation>
    <scope>NUCLEOTIDE SEQUENCE [LARGE SCALE GENOMIC DNA]</scope>
    <source>
        <strain evidence="3 4">AF211</strain>
    </source>
</reference>
<accession>A0A0S2W007</accession>
<protein>
    <submittedName>
        <fullName evidence="3">Nitrogen fixation protein</fullName>
    </submittedName>
</protein>
<feature type="domain" description="NIF system FeS cluster assembly NifU C-terminal" evidence="2">
    <location>
        <begin position="5"/>
        <end position="71"/>
    </location>
</feature>
<dbReference type="GO" id="GO:0005506">
    <property type="term" value="F:iron ion binding"/>
    <property type="evidence" value="ECO:0007669"/>
    <property type="project" value="InterPro"/>
</dbReference>
<proteinExistence type="predicted"/>
<comment type="function">
    <text evidence="1">May be involved in the formation or repair of [Fe-S] clusters present in iron-sulfur proteins.</text>
</comment>
<dbReference type="Proteomes" id="UP000064844">
    <property type="component" value="Chromosome"/>
</dbReference>
<dbReference type="KEGG" id="ibu:IB211_00284"/>
<reference evidence="4" key="2">
    <citation type="submission" date="2015-04" db="EMBL/GenBank/DDBJ databases">
        <title>A butyrogenic pathway from the amino acid lysine in a human gut commensal.</title>
        <authorList>
            <person name="de Vos W.M."/>
            <person name="Bui N.T.P."/>
            <person name="Plugge C.M."/>
            <person name="Ritari J."/>
        </authorList>
    </citation>
    <scope>NUCLEOTIDE SEQUENCE [LARGE SCALE GENOMIC DNA]</scope>
    <source>
        <strain evidence="4">AF211</strain>
    </source>
</reference>
<dbReference type="eggNOG" id="COG0694">
    <property type="taxonomic scope" value="Bacteria"/>
</dbReference>
<organism evidence="3 4">
    <name type="scientific">Intestinimonas butyriciproducens</name>
    <dbReference type="NCBI Taxonomy" id="1297617"/>
    <lineage>
        <taxon>Bacteria</taxon>
        <taxon>Bacillati</taxon>
        <taxon>Bacillota</taxon>
        <taxon>Clostridia</taxon>
        <taxon>Eubacteriales</taxon>
        <taxon>Intestinimonas</taxon>
    </lineage>
</organism>
<dbReference type="RefSeq" id="WP_058116870.1">
    <property type="nucleotide sequence ID" value="NZ_CP011307.1"/>
</dbReference>
<dbReference type="Pfam" id="PF01106">
    <property type="entry name" value="NifU"/>
    <property type="match status" value="1"/>
</dbReference>
<evidence type="ECO:0000313" key="3">
    <source>
        <dbReference type="EMBL" id="ALP92680.1"/>
    </source>
</evidence>
<dbReference type="Gene3D" id="3.30.300.130">
    <property type="entry name" value="Fe-S cluster assembly (FSCA)"/>
    <property type="match status" value="1"/>
</dbReference>